<gene>
    <name evidence="4" type="primary">lip</name>
    <name evidence="4" type="ORF">O9K51_04556</name>
</gene>
<feature type="compositionally biased region" description="Low complexity" evidence="2">
    <location>
        <begin position="31"/>
        <end position="45"/>
    </location>
</feature>
<protein>
    <submittedName>
        <fullName evidence="4">Triacylglycerol lipase</fullName>
    </submittedName>
</protein>
<evidence type="ECO:0000313" key="5">
    <source>
        <dbReference type="Proteomes" id="UP001163105"/>
    </source>
</evidence>
<feature type="compositionally biased region" description="Basic and acidic residues" evidence="2">
    <location>
        <begin position="46"/>
        <end position="57"/>
    </location>
</feature>
<evidence type="ECO:0000313" key="4">
    <source>
        <dbReference type="EMBL" id="KAJ6443377.1"/>
    </source>
</evidence>
<proteinExistence type="inferred from homology"/>
<feature type="region of interest" description="Disordered" evidence="2">
    <location>
        <begin position="155"/>
        <end position="191"/>
    </location>
</feature>
<evidence type="ECO:0000256" key="1">
    <source>
        <dbReference type="ARBA" id="ARBA00007920"/>
    </source>
</evidence>
<keyword evidence="5" id="KW-1185">Reference proteome</keyword>
<comment type="similarity">
    <text evidence="1">Belongs to the putative lipase ROG1 family.</text>
</comment>
<feature type="domain" description="DUF676" evidence="3">
    <location>
        <begin position="190"/>
        <end position="244"/>
    </location>
</feature>
<feature type="compositionally biased region" description="Low complexity" evidence="2">
    <location>
        <begin position="155"/>
        <end position="178"/>
    </location>
</feature>
<feature type="region of interest" description="Disordered" evidence="2">
    <location>
        <begin position="23"/>
        <end position="57"/>
    </location>
</feature>
<dbReference type="InterPro" id="IPR007751">
    <property type="entry name" value="DUF676_lipase-like"/>
</dbReference>
<organism evidence="4 5">
    <name type="scientific">Purpureocillium lavendulum</name>
    <dbReference type="NCBI Taxonomy" id="1247861"/>
    <lineage>
        <taxon>Eukaryota</taxon>
        <taxon>Fungi</taxon>
        <taxon>Dikarya</taxon>
        <taxon>Ascomycota</taxon>
        <taxon>Pezizomycotina</taxon>
        <taxon>Sordariomycetes</taxon>
        <taxon>Hypocreomycetidae</taxon>
        <taxon>Hypocreales</taxon>
        <taxon>Ophiocordycipitaceae</taxon>
        <taxon>Purpureocillium</taxon>
    </lineage>
</organism>
<dbReference type="Gene3D" id="3.40.50.1820">
    <property type="entry name" value="alpha/beta hydrolase"/>
    <property type="match status" value="1"/>
</dbReference>
<dbReference type="PANTHER" id="PTHR11440">
    <property type="entry name" value="LECITHIN-CHOLESTEROL ACYLTRANSFERASE-RELATED"/>
    <property type="match status" value="1"/>
</dbReference>
<accession>A0AB34FW70</accession>
<comment type="caution">
    <text evidence="4">The sequence shown here is derived from an EMBL/GenBank/DDBJ whole genome shotgun (WGS) entry which is preliminary data.</text>
</comment>
<evidence type="ECO:0000256" key="2">
    <source>
        <dbReference type="SAM" id="MobiDB-lite"/>
    </source>
</evidence>
<reference evidence="4" key="1">
    <citation type="submission" date="2023-01" db="EMBL/GenBank/DDBJ databases">
        <title>The growth and conidiation of Purpureocillium lavendulum are regulated by nitrogen source and histone H3K14 acetylation.</title>
        <authorList>
            <person name="Tang P."/>
            <person name="Han J."/>
            <person name="Zhang C."/>
            <person name="Tang P."/>
            <person name="Qi F."/>
            <person name="Zhang K."/>
            <person name="Liang L."/>
        </authorList>
    </citation>
    <scope>NUCLEOTIDE SEQUENCE</scope>
    <source>
        <strain evidence="4">YMF1.00683</strain>
    </source>
</reference>
<dbReference type="AlphaFoldDB" id="A0AB34FW70"/>
<dbReference type="EMBL" id="JAQHRD010000003">
    <property type="protein sequence ID" value="KAJ6443377.1"/>
    <property type="molecule type" value="Genomic_DNA"/>
</dbReference>
<dbReference type="InterPro" id="IPR029058">
    <property type="entry name" value="AB_hydrolase_fold"/>
</dbReference>
<dbReference type="SUPFAM" id="SSF53474">
    <property type="entry name" value="alpha/beta-Hydrolases"/>
    <property type="match status" value="1"/>
</dbReference>
<dbReference type="Proteomes" id="UP001163105">
    <property type="component" value="Unassembled WGS sequence"/>
</dbReference>
<evidence type="ECO:0000259" key="3">
    <source>
        <dbReference type="Pfam" id="PF05057"/>
    </source>
</evidence>
<name>A0AB34FW70_9HYPO</name>
<dbReference type="Pfam" id="PF05057">
    <property type="entry name" value="DUF676"/>
    <property type="match status" value="1"/>
</dbReference>
<sequence length="398" mass="43225">MTTRWVPPYSSSARIAALRLAPRHHHRPHPRLASSSRLLSSSSPIRGDHGRVAADAAADPRVRDLGRQIADDYASIRDAYATPRYPIVLAHGLLGFSELSLSALLPPLQYWHGIRQALAAQGCPLVVAATVPPSSAIEERAARLADEISSALASSSSSLHLPPGPASSTASAATSAGSRDGDGGDSRTPVNIIAHSMGGLDARYLISRILHASSQKKQQQQQQQHNFRVASLVTISTPHRGSPFADYVLSDARRRSPLHLPRFYSLLRAAGLSTGAFAQLRTRYLTDEFNPSTPDDPAVRYFSYGAALHDAQLPLLSPFRLSHGVVRDAEGPNDGLVSVDSSRWGEYRGTLLGVSHLDLINWPNKVRWTVRELMGIKRNFNAVAFYLDIADMLAKEGF</sequence>